<reference evidence="10 11" key="1">
    <citation type="journal article" date="2009" name="Stand. Genomic Sci.">
        <title>Complete genome sequence of Desulfomicrobium baculatum type strain (X).</title>
        <authorList>
            <person name="Copeland A."/>
            <person name="Spring S."/>
            <person name="Goker M."/>
            <person name="Schneider S."/>
            <person name="Lapidus A."/>
            <person name="Del Rio T.G."/>
            <person name="Tice H."/>
            <person name="Cheng J.F."/>
            <person name="Chen F."/>
            <person name="Nolan M."/>
            <person name="Bruce D."/>
            <person name="Goodwin L."/>
            <person name="Pitluck S."/>
            <person name="Ivanova N."/>
            <person name="Mavrommatis K."/>
            <person name="Ovchinnikova G."/>
            <person name="Pati A."/>
            <person name="Chen A."/>
            <person name="Palaniappan K."/>
            <person name="Land M."/>
            <person name="Hauser L."/>
            <person name="Chang Y.J."/>
            <person name="Jeffries C.C."/>
            <person name="Meincke L."/>
            <person name="Sims D."/>
            <person name="Brettin T."/>
            <person name="Detter J.C."/>
            <person name="Han C."/>
            <person name="Chain P."/>
            <person name="Bristow J."/>
            <person name="Eisen J.A."/>
            <person name="Markowitz V."/>
            <person name="Hugenholtz P."/>
            <person name="Kyrpides N.C."/>
            <person name="Klenk H.P."/>
            <person name="Lucas S."/>
        </authorList>
    </citation>
    <scope>NUCLEOTIDE SEQUENCE [LARGE SCALE GENOMIC DNA]</scope>
    <source>
        <strain evidence="11">DSM 4028 / VKM B-1378 / X</strain>
    </source>
</reference>
<dbReference type="KEGG" id="dba:Dbac_0919"/>
<evidence type="ECO:0000313" key="11">
    <source>
        <dbReference type="Proteomes" id="UP000002216"/>
    </source>
</evidence>
<dbReference type="HOGENOM" id="CLU_001265_47_0_7"/>
<evidence type="ECO:0000313" key="10">
    <source>
        <dbReference type="EMBL" id="ACU89034.1"/>
    </source>
</evidence>
<evidence type="ECO:0000256" key="7">
    <source>
        <dbReference type="ARBA" id="ARBA00023136"/>
    </source>
</evidence>
<dbReference type="OrthoDB" id="9814303at2"/>
<dbReference type="RefSeq" id="WP_015773134.1">
    <property type="nucleotide sequence ID" value="NC_013173.1"/>
</dbReference>
<keyword evidence="11" id="KW-1185">Reference proteome</keyword>
<evidence type="ECO:0000256" key="5">
    <source>
        <dbReference type="ARBA" id="ARBA00022692"/>
    </source>
</evidence>
<dbReference type="EMBL" id="CP001629">
    <property type="protein sequence ID" value="ACU89034.1"/>
    <property type="molecule type" value="Genomic_DNA"/>
</dbReference>
<keyword evidence="6 8" id="KW-1133">Transmembrane helix</keyword>
<evidence type="ECO:0000256" key="6">
    <source>
        <dbReference type="ARBA" id="ARBA00022989"/>
    </source>
</evidence>
<dbReference type="PANTHER" id="PTHR23502:SF132">
    <property type="entry name" value="POLYAMINE TRANSPORTER 2-RELATED"/>
    <property type="match status" value="1"/>
</dbReference>
<comment type="subcellular location">
    <subcellularLocation>
        <location evidence="1">Cell membrane</location>
        <topology evidence="1">Multi-pass membrane protein</topology>
    </subcellularLocation>
</comment>
<evidence type="ECO:0000259" key="9">
    <source>
        <dbReference type="PROSITE" id="PS50850"/>
    </source>
</evidence>
<name>C7LPJ1_DESBD</name>
<dbReference type="AlphaFoldDB" id="C7LPJ1"/>
<proteinExistence type="inferred from homology"/>
<dbReference type="GO" id="GO:0042910">
    <property type="term" value="F:xenobiotic transmembrane transporter activity"/>
    <property type="evidence" value="ECO:0007669"/>
    <property type="project" value="InterPro"/>
</dbReference>
<gene>
    <name evidence="10" type="ordered locus">Dbac_0919</name>
</gene>
<keyword evidence="4" id="KW-1003">Cell membrane</keyword>
<keyword evidence="3" id="KW-0813">Transport</keyword>
<feature type="transmembrane region" description="Helical" evidence="8">
    <location>
        <begin position="45"/>
        <end position="65"/>
    </location>
</feature>
<feature type="transmembrane region" description="Helical" evidence="8">
    <location>
        <begin position="77"/>
        <end position="96"/>
    </location>
</feature>
<feature type="transmembrane region" description="Helical" evidence="8">
    <location>
        <begin position="214"/>
        <end position="241"/>
    </location>
</feature>
<dbReference type="InterPro" id="IPR036259">
    <property type="entry name" value="MFS_trans_sf"/>
</dbReference>
<evidence type="ECO:0000256" key="4">
    <source>
        <dbReference type="ARBA" id="ARBA00022475"/>
    </source>
</evidence>
<dbReference type="InterPro" id="IPR011701">
    <property type="entry name" value="MFS"/>
</dbReference>
<organism evidence="10 11">
    <name type="scientific">Desulfomicrobium baculatum (strain DSM 4028 / VKM B-1378 / X)</name>
    <name type="common">Desulfovibrio baculatus</name>
    <dbReference type="NCBI Taxonomy" id="525897"/>
    <lineage>
        <taxon>Bacteria</taxon>
        <taxon>Pseudomonadati</taxon>
        <taxon>Thermodesulfobacteriota</taxon>
        <taxon>Desulfovibrionia</taxon>
        <taxon>Desulfovibrionales</taxon>
        <taxon>Desulfomicrobiaceae</taxon>
        <taxon>Desulfomicrobium</taxon>
    </lineage>
</organism>
<evidence type="ECO:0000256" key="8">
    <source>
        <dbReference type="SAM" id="Phobius"/>
    </source>
</evidence>
<dbReference type="NCBIfam" id="TIGR00710">
    <property type="entry name" value="efflux_Bcr_CflA"/>
    <property type="match status" value="1"/>
</dbReference>
<dbReference type="STRING" id="525897.Dbac_0919"/>
<dbReference type="Pfam" id="PF07690">
    <property type="entry name" value="MFS_1"/>
    <property type="match status" value="1"/>
</dbReference>
<feature type="transmembrane region" description="Helical" evidence="8">
    <location>
        <begin position="300"/>
        <end position="317"/>
    </location>
</feature>
<dbReference type="eggNOG" id="COG2814">
    <property type="taxonomic scope" value="Bacteria"/>
</dbReference>
<feature type="transmembrane region" description="Helical" evidence="8">
    <location>
        <begin position="102"/>
        <end position="123"/>
    </location>
</feature>
<dbReference type="InterPro" id="IPR004812">
    <property type="entry name" value="Efflux_drug-R_Bcr/CmlA"/>
</dbReference>
<dbReference type="GO" id="GO:0005886">
    <property type="term" value="C:plasma membrane"/>
    <property type="evidence" value="ECO:0007669"/>
    <property type="project" value="UniProtKB-SubCell"/>
</dbReference>
<feature type="domain" description="Major facilitator superfamily (MFS) profile" evidence="9">
    <location>
        <begin position="11"/>
        <end position="385"/>
    </location>
</feature>
<accession>C7LPJ1</accession>
<protein>
    <submittedName>
        <fullName evidence="10">Drug resistance transporter, Bcr/CflA subfamily</fullName>
    </submittedName>
</protein>
<dbReference type="GO" id="GO:1990961">
    <property type="term" value="P:xenobiotic detoxification by transmembrane export across the plasma membrane"/>
    <property type="evidence" value="ECO:0007669"/>
    <property type="project" value="InterPro"/>
</dbReference>
<evidence type="ECO:0000256" key="3">
    <source>
        <dbReference type="ARBA" id="ARBA00022448"/>
    </source>
</evidence>
<feature type="transmembrane region" description="Helical" evidence="8">
    <location>
        <begin position="363"/>
        <end position="381"/>
    </location>
</feature>
<evidence type="ECO:0000256" key="2">
    <source>
        <dbReference type="ARBA" id="ARBA00006236"/>
    </source>
</evidence>
<keyword evidence="7 8" id="KW-0472">Membrane</keyword>
<sequence>MTIPAPLKIRALLILALLAAFPPLSTDMYLPALPSLTTDWGSTETIINLTLVGFFVSFSLALLFYGPLSDRYGRKPVLLGGISLYILACLVCARAESPTALIVGRVLQGMGAASASTLSLAMTKDYFVGAERERALAHMAVIVSLAPMLAPVLGGLMLTFAHWSAIFYAQMLLGALAICGVLRLKEPAPATTRTLGQVMGSYVRLMCNPRFMTLCTLIALGMTPLFCFIGGSSFIFVTYFGLSEQEYSYFFAFNSAALMLGFWICGRLLKRIPGFRIILIGYAGILIFATILALCSRLGPWGMALPMAAMTMSLGLTRPPSSNFLLEQVKNDAGSAASLIMFTYFVCGATAMWFIALPWDNKILTMALVGMVTSSLVLLLLPRLSRTKA</sequence>
<feature type="transmembrane region" description="Helical" evidence="8">
    <location>
        <begin position="247"/>
        <end position="265"/>
    </location>
</feature>
<dbReference type="InterPro" id="IPR020846">
    <property type="entry name" value="MFS_dom"/>
</dbReference>
<dbReference type="Proteomes" id="UP000002216">
    <property type="component" value="Chromosome"/>
</dbReference>
<dbReference type="SUPFAM" id="SSF103473">
    <property type="entry name" value="MFS general substrate transporter"/>
    <property type="match status" value="1"/>
</dbReference>
<feature type="transmembrane region" description="Helical" evidence="8">
    <location>
        <begin position="135"/>
        <end position="159"/>
    </location>
</feature>
<feature type="transmembrane region" description="Helical" evidence="8">
    <location>
        <begin position="337"/>
        <end position="357"/>
    </location>
</feature>
<comment type="similarity">
    <text evidence="2">Belongs to the major facilitator superfamily. Bcr/CmlA family.</text>
</comment>
<dbReference type="PANTHER" id="PTHR23502">
    <property type="entry name" value="MAJOR FACILITATOR SUPERFAMILY"/>
    <property type="match status" value="1"/>
</dbReference>
<feature type="transmembrane region" description="Helical" evidence="8">
    <location>
        <begin position="277"/>
        <end position="294"/>
    </location>
</feature>
<keyword evidence="5 8" id="KW-0812">Transmembrane</keyword>
<feature type="transmembrane region" description="Helical" evidence="8">
    <location>
        <begin position="165"/>
        <end position="184"/>
    </location>
</feature>
<dbReference type="PROSITE" id="PS50850">
    <property type="entry name" value="MFS"/>
    <property type="match status" value="1"/>
</dbReference>
<dbReference type="CDD" id="cd17320">
    <property type="entry name" value="MFS_MdfA_MDR_like"/>
    <property type="match status" value="1"/>
</dbReference>
<dbReference type="Gene3D" id="1.20.1720.10">
    <property type="entry name" value="Multidrug resistance protein D"/>
    <property type="match status" value="1"/>
</dbReference>
<evidence type="ECO:0000256" key="1">
    <source>
        <dbReference type="ARBA" id="ARBA00004651"/>
    </source>
</evidence>